<dbReference type="Proteomes" id="UP001175271">
    <property type="component" value="Unassembled WGS sequence"/>
</dbReference>
<sequence length="208" mass="23356">MSTRALIRHHLAIRDSALQFGLLTNRQKTTVFNSKRKDERENPSKFLQNEIFLSSAAMLVRFLLAAIAFVLALKAQNPGVAGAAALVAGGLLTNALSNDMAACYARWMQRLRGFIASRKEAAKKWLTRNFAANPISPGFRSGLKDIPDTMRLIAQHRAQLHAFVTSLPPLITKAYFRSIKDNPFHHIIVMHYRQQKRSRPVQSCCTIT</sequence>
<name>A0AA39LR30_9BILA</name>
<dbReference type="EMBL" id="JAUCMV010000004">
    <property type="protein sequence ID" value="KAK0406473.1"/>
    <property type="molecule type" value="Genomic_DNA"/>
</dbReference>
<evidence type="ECO:0000313" key="2">
    <source>
        <dbReference type="EMBL" id="KAK0406473.1"/>
    </source>
</evidence>
<gene>
    <name evidence="2" type="ORF">QR680_018593</name>
</gene>
<proteinExistence type="predicted"/>
<feature type="transmembrane region" description="Helical" evidence="1">
    <location>
        <begin position="51"/>
        <end position="73"/>
    </location>
</feature>
<keyword evidence="1" id="KW-0472">Membrane</keyword>
<evidence type="ECO:0000256" key="1">
    <source>
        <dbReference type="SAM" id="Phobius"/>
    </source>
</evidence>
<feature type="transmembrane region" description="Helical" evidence="1">
    <location>
        <begin position="79"/>
        <end position="97"/>
    </location>
</feature>
<keyword evidence="1" id="KW-0812">Transmembrane</keyword>
<dbReference type="AlphaFoldDB" id="A0AA39LR30"/>
<organism evidence="2 3">
    <name type="scientific">Steinernema hermaphroditum</name>
    <dbReference type="NCBI Taxonomy" id="289476"/>
    <lineage>
        <taxon>Eukaryota</taxon>
        <taxon>Metazoa</taxon>
        <taxon>Ecdysozoa</taxon>
        <taxon>Nematoda</taxon>
        <taxon>Chromadorea</taxon>
        <taxon>Rhabditida</taxon>
        <taxon>Tylenchina</taxon>
        <taxon>Panagrolaimomorpha</taxon>
        <taxon>Strongyloidoidea</taxon>
        <taxon>Steinernematidae</taxon>
        <taxon>Steinernema</taxon>
    </lineage>
</organism>
<keyword evidence="1" id="KW-1133">Transmembrane helix</keyword>
<evidence type="ECO:0000313" key="3">
    <source>
        <dbReference type="Proteomes" id="UP001175271"/>
    </source>
</evidence>
<reference evidence="2" key="1">
    <citation type="submission" date="2023-06" db="EMBL/GenBank/DDBJ databases">
        <title>Genomic analysis of the entomopathogenic nematode Steinernema hermaphroditum.</title>
        <authorList>
            <person name="Schwarz E.M."/>
            <person name="Heppert J.K."/>
            <person name="Baniya A."/>
            <person name="Schwartz H.T."/>
            <person name="Tan C.-H."/>
            <person name="Antoshechkin I."/>
            <person name="Sternberg P.W."/>
            <person name="Goodrich-Blair H."/>
            <person name="Dillman A.R."/>
        </authorList>
    </citation>
    <scope>NUCLEOTIDE SEQUENCE</scope>
    <source>
        <strain evidence="2">PS9179</strain>
        <tissue evidence="2">Whole animal</tissue>
    </source>
</reference>
<accession>A0AA39LR30</accession>
<protein>
    <submittedName>
        <fullName evidence="2">Uncharacterized protein</fullName>
    </submittedName>
</protein>
<keyword evidence="3" id="KW-1185">Reference proteome</keyword>
<comment type="caution">
    <text evidence="2">The sequence shown here is derived from an EMBL/GenBank/DDBJ whole genome shotgun (WGS) entry which is preliminary data.</text>
</comment>